<dbReference type="InterPro" id="IPR002104">
    <property type="entry name" value="Integrase_catalytic"/>
</dbReference>
<dbReference type="Proteomes" id="UP000616595">
    <property type="component" value="Unassembled WGS sequence"/>
</dbReference>
<dbReference type="Pfam" id="PF02899">
    <property type="entry name" value="Phage_int_SAM_1"/>
    <property type="match status" value="1"/>
</dbReference>
<evidence type="ECO:0000313" key="10">
    <source>
        <dbReference type="Proteomes" id="UP000616595"/>
    </source>
</evidence>
<evidence type="ECO:0000256" key="4">
    <source>
        <dbReference type="ARBA" id="ARBA00023125"/>
    </source>
</evidence>
<dbReference type="SUPFAM" id="SSF56349">
    <property type="entry name" value="DNA breaking-rejoining enzymes"/>
    <property type="match status" value="1"/>
</dbReference>
<dbReference type="PROSITE" id="PS51900">
    <property type="entry name" value="CB"/>
    <property type="match status" value="1"/>
</dbReference>
<keyword evidence="4 6" id="KW-0238">DNA-binding</keyword>
<dbReference type="GO" id="GO:0006310">
    <property type="term" value="P:DNA recombination"/>
    <property type="evidence" value="ECO:0007669"/>
    <property type="project" value="UniProtKB-KW"/>
</dbReference>
<dbReference type="InterPro" id="IPR044068">
    <property type="entry name" value="CB"/>
</dbReference>
<dbReference type="OrthoDB" id="9801717at2"/>
<dbReference type="InterPro" id="IPR011010">
    <property type="entry name" value="DNA_brk_join_enz"/>
</dbReference>
<dbReference type="PANTHER" id="PTHR30349:SF41">
    <property type="entry name" value="INTEGRASE_RECOMBINASE PROTEIN MJ0367-RELATED"/>
    <property type="match status" value="1"/>
</dbReference>
<reference evidence="9" key="1">
    <citation type="submission" date="2019-10" db="EMBL/GenBank/DDBJ databases">
        <authorList>
            <person name="Ross D.E."/>
            <person name="Gulliver D."/>
        </authorList>
    </citation>
    <scope>NUCLEOTIDE SEQUENCE</scope>
    <source>
        <strain evidence="9">DER-2019</strain>
    </source>
</reference>
<dbReference type="Gene3D" id="1.10.443.10">
    <property type="entry name" value="Intergrase catalytic core"/>
    <property type="match status" value="1"/>
</dbReference>
<keyword evidence="10" id="KW-1185">Reference proteome</keyword>
<evidence type="ECO:0000256" key="2">
    <source>
        <dbReference type="ARBA" id="ARBA00008857"/>
    </source>
</evidence>
<dbReference type="Pfam" id="PF00589">
    <property type="entry name" value="Phage_integrase"/>
    <property type="match status" value="1"/>
</dbReference>
<dbReference type="InterPro" id="IPR013762">
    <property type="entry name" value="Integrase-like_cat_sf"/>
</dbReference>
<dbReference type="AlphaFoldDB" id="A0A923HXH4"/>
<protein>
    <submittedName>
        <fullName evidence="9">Tyrosine-type recombinase/integrase</fullName>
    </submittedName>
</protein>
<organism evidence="9 10">
    <name type="scientific">Acetobacterium paludosum</name>
    <dbReference type="NCBI Taxonomy" id="52693"/>
    <lineage>
        <taxon>Bacteria</taxon>
        <taxon>Bacillati</taxon>
        <taxon>Bacillota</taxon>
        <taxon>Clostridia</taxon>
        <taxon>Eubacteriales</taxon>
        <taxon>Eubacteriaceae</taxon>
        <taxon>Acetobacterium</taxon>
    </lineage>
</organism>
<evidence type="ECO:0000259" key="7">
    <source>
        <dbReference type="PROSITE" id="PS51898"/>
    </source>
</evidence>
<evidence type="ECO:0000259" key="8">
    <source>
        <dbReference type="PROSITE" id="PS51900"/>
    </source>
</evidence>
<dbReference type="EMBL" id="WJBD01000005">
    <property type="protein sequence ID" value="MBC3887786.1"/>
    <property type="molecule type" value="Genomic_DNA"/>
</dbReference>
<dbReference type="GO" id="GO:0003677">
    <property type="term" value="F:DNA binding"/>
    <property type="evidence" value="ECO:0007669"/>
    <property type="project" value="UniProtKB-UniRule"/>
</dbReference>
<comment type="similarity">
    <text evidence="2">Belongs to the 'phage' integrase family.</text>
</comment>
<comment type="function">
    <text evidence="1">Site-specific tyrosine recombinase, which acts by catalyzing the cutting and rejoining of the recombining DNA molecules.</text>
</comment>
<dbReference type="Gene3D" id="1.10.150.130">
    <property type="match status" value="1"/>
</dbReference>
<evidence type="ECO:0000256" key="6">
    <source>
        <dbReference type="PROSITE-ProRule" id="PRU01248"/>
    </source>
</evidence>
<gene>
    <name evidence="9" type="ORF">GH810_05630</name>
</gene>
<proteinExistence type="inferred from homology"/>
<keyword evidence="5" id="KW-0233">DNA recombination</keyword>
<accession>A0A923HXH4</accession>
<evidence type="ECO:0000313" key="9">
    <source>
        <dbReference type="EMBL" id="MBC3887786.1"/>
    </source>
</evidence>
<feature type="domain" description="Core-binding (CB)" evidence="8">
    <location>
        <begin position="1"/>
        <end position="88"/>
    </location>
</feature>
<feature type="domain" description="Tyr recombinase" evidence="7">
    <location>
        <begin position="109"/>
        <end position="284"/>
    </location>
</feature>
<comment type="caution">
    <text evidence="9">The sequence shown here is derived from an EMBL/GenBank/DDBJ whole genome shotgun (WGS) entry which is preliminary data.</text>
</comment>
<name>A0A923HXH4_9FIRM</name>
<sequence length="399" mass="45997">MVLEKAVSNFIHHLVVKERSKATTSGYRNVLNALCCFLETRFGRMVNVEEITLADLEEYLEYHQKKGNQALTRNRIIYIIRSFYNYLHNRELVENNISKRLESIPVKEKERIFLVQEEITQLIENIDHKLVRTAVITLANTGLRISELSNLKLTDVDFETRIIKVREGKGNKDRIVPINQMLMKVLSHYLYEIRPNVKSDNFFATARTGKLSRQTVNEHLLATVKKLGWEKHVTAHILRHSFASALVSHNVSLSAVQKLLGHSDLKVTSRYIHQNIEQLHVAVNHICEDDDHVEKGEPPLLRAEIKQATQDNKDILDDFLYDCRLGIKQILEEIENLGNHYGVTDSESKQKEIVVINEQISIGLSKALLSMVEDFSKRTRMSKEELVESAIIEFLKEHG</sequence>
<dbReference type="RefSeq" id="WP_148568586.1">
    <property type="nucleotide sequence ID" value="NZ_RXYA01000022.1"/>
</dbReference>
<dbReference type="InterPro" id="IPR010998">
    <property type="entry name" value="Integrase_recombinase_N"/>
</dbReference>
<keyword evidence="3" id="KW-0229">DNA integration</keyword>
<dbReference type="PROSITE" id="PS51898">
    <property type="entry name" value="TYR_RECOMBINASE"/>
    <property type="match status" value="1"/>
</dbReference>
<dbReference type="InterPro" id="IPR004107">
    <property type="entry name" value="Integrase_SAM-like_N"/>
</dbReference>
<dbReference type="InterPro" id="IPR050090">
    <property type="entry name" value="Tyrosine_recombinase_XerCD"/>
</dbReference>
<dbReference type="GO" id="GO:0015074">
    <property type="term" value="P:DNA integration"/>
    <property type="evidence" value="ECO:0007669"/>
    <property type="project" value="UniProtKB-KW"/>
</dbReference>
<dbReference type="PANTHER" id="PTHR30349">
    <property type="entry name" value="PHAGE INTEGRASE-RELATED"/>
    <property type="match status" value="1"/>
</dbReference>
<evidence type="ECO:0000256" key="3">
    <source>
        <dbReference type="ARBA" id="ARBA00022908"/>
    </source>
</evidence>
<evidence type="ECO:0000256" key="5">
    <source>
        <dbReference type="ARBA" id="ARBA00023172"/>
    </source>
</evidence>
<evidence type="ECO:0000256" key="1">
    <source>
        <dbReference type="ARBA" id="ARBA00003283"/>
    </source>
</evidence>
<reference evidence="9" key="2">
    <citation type="submission" date="2020-10" db="EMBL/GenBank/DDBJ databases">
        <title>Comparative genomics of the Acetobacterium genus.</title>
        <authorList>
            <person name="Marshall C."/>
            <person name="May H."/>
            <person name="Norman S."/>
        </authorList>
    </citation>
    <scope>NUCLEOTIDE SEQUENCE</scope>
    <source>
        <strain evidence="9">DER-2019</strain>
    </source>
</reference>